<dbReference type="PANTHER" id="PTHR42870:SF1">
    <property type="entry name" value="NON-SPECIFIC LIPID-TRANSFER PROTEIN-LIKE 2"/>
    <property type="match status" value="1"/>
</dbReference>
<proteinExistence type="predicted"/>
<dbReference type="InterPro" id="IPR016039">
    <property type="entry name" value="Thiolase-like"/>
</dbReference>
<protein>
    <submittedName>
        <fullName evidence="2">Thiolase</fullName>
    </submittedName>
</protein>
<sequence length="381" mass="39985">MRKAAIAGVYTTEVGNLTGRTADDLILEAISGAAADSGLTLHDIDGIVGGRSPTPSAASAFPGYWSEMLGHSIRYHTTPDVASGGHCGNILHAALAVACGLANNVAVIGGGHRGGDRKAAVEKMASAHGEFDTSWGTLVPSWFALVARRHMHEFGTTSEQLAEIAVSTRKWASMHPQAMMKDPITIDDVINSRMISDPLHLLDCCLSSDGAGAMIISRAAQVADGPKKPVYVLGGAEDYSFRGYVSVCHDWLKSGALETGRRAMEMAGVKHSEFDMLGLYDCFTITVLRTLEDLGFCKVGEGGDFVSGGRLAPGGALPTNTHGGGLSWGHNYSGLAHAIEITRQMRGEAGPRQVKDVELALAHSQGGPLALHSTVVLSSVL</sequence>
<evidence type="ECO:0000313" key="3">
    <source>
        <dbReference type="Proteomes" id="UP001501671"/>
    </source>
</evidence>
<accession>A0ABP8GME3</accession>
<keyword evidence="3" id="KW-1185">Reference proteome</keyword>
<dbReference type="PIRSF" id="PIRSF000429">
    <property type="entry name" value="Ac-CoA_Ac_transf"/>
    <property type="match status" value="1"/>
</dbReference>
<feature type="domain" description="Thiolase C-terminal" evidence="1">
    <location>
        <begin position="245"/>
        <end position="378"/>
    </location>
</feature>
<dbReference type="Gene3D" id="3.40.47.10">
    <property type="match status" value="1"/>
</dbReference>
<dbReference type="InterPro" id="IPR002155">
    <property type="entry name" value="Thiolase"/>
</dbReference>
<dbReference type="Pfam" id="PF22691">
    <property type="entry name" value="Thiolase_C_1"/>
    <property type="match status" value="1"/>
</dbReference>
<evidence type="ECO:0000259" key="1">
    <source>
        <dbReference type="Pfam" id="PF22691"/>
    </source>
</evidence>
<dbReference type="InterPro" id="IPR055140">
    <property type="entry name" value="Thiolase_C_2"/>
</dbReference>
<name>A0ABP8GME3_9BURK</name>
<gene>
    <name evidence="2" type="ORF">GCM10023144_11030</name>
</gene>
<dbReference type="PANTHER" id="PTHR42870">
    <property type="entry name" value="ACETYL-COA C-ACETYLTRANSFERASE"/>
    <property type="match status" value="1"/>
</dbReference>
<comment type="caution">
    <text evidence="2">The sequence shown here is derived from an EMBL/GenBank/DDBJ whole genome shotgun (WGS) entry which is preliminary data.</text>
</comment>
<reference evidence="3" key="1">
    <citation type="journal article" date="2019" name="Int. J. Syst. Evol. Microbiol.">
        <title>The Global Catalogue of Microorganisms (GCM) 10K type strain sequencing project: providing services to taxonomists for standard genome sequencing and annotation.</title>
        <authorList>
            <consortium name="The Broad Institute Genomics Platform"/>
            <consortium name="The Broad Institute Genome Sequencing Center for Infectious Disease"/>
            <person name="Wu L."/>
            <person name="Ma J."/>
        </authorList>
    </citation>
    <scope>NUCLEOTIDE SEQUENCE [LARGE SCALE GENOMIC DNA]</scope>
    <source>
        <strain evidence="3">JCM 17666</strain>
    </source>
</reference>
<dbReference type="EMBL" id="BAABFO010000004">
    <property type="protein sequence ID" value="GAA4326941.1"/>
    <property type="molecule type" value="Genomic_DNA"/>
</dbReference>
<organism evidence="2 3">
    <name type="scientific">Pigmentiphaga soli</name>
    <dbReference type="NCBI Taxonomy" id="1007095"/>
    <lineage>
        <taxon>Bacteria</taxon>
        <taxon>Pseudomonadati</taxon>
        <taxon>Pseudomonadota</taxon>
        <taxon>Betaproteobacteria</taxon>
        <taxon>Burkholderiales</taxon>
        <taxon>Alcaligenaceae</taxon>
        <taxon>Pigmentiphaga</taxon>
    </lineage>
</organism>
<evidence type="ECO:0000313" key="2">
    <source>
        <dbReference type="EMBL" id="GAA4326941.1"/>
    </source>
</evidence>
<dbReference type="Proteomes" id="UP001501671">
    <property type="component" value="Unassembled WGS sequence"/>
</dbReference>
<dbReference type="CDD" id="cd00829">
    <property type="entry name" value="SCP-x_thiolase"/>
    <property type="match status" value="1"/>
</dbReference>
<dbReference type="SUPFAM" id="SSF53901">
    <property type="entry name" value="Thiolase-like"/>
    <property type="match status" value="2"/>
</dbReference>